<organism evidence="2 3">
    <name type="scientific">Halobacillus salinus</name>
    <dbReference type="NCBI Taxonomy" id="192814"/>
    <lineage>
        <taxon>Bacteria</taxon>
        <taxon>Bacillati</taxon>
        <taxon>Bacillota</taxon>
        <taxon>Bacilli</taxon>
        <taxon>Bacillales</taxon>
        <taxon>Bacillaceae</taxon>
        <taxon>Halobacillus</taxon>
    </lineage>
</organism>
<name>A0A4Z0H6E5_9BACI</name>
<proteinExistence type="predicted"/>
<gene>
    <name evidence="2" type="ORF">E4663_06700</name>
</gene>
<feature type="domain" description="WYL" evidence="1">
    <location>
        <begin position="5"/>
        <end position="62"/>
    </location>
</feature>
<accession>A0A4Z0H6E5</accession>
<protein>
    <recommendedName>
        <fullName evidence="1">WYL domain-containing protein</fullName>
    </recommendedName>
</protein>
<dbReference type="Proteomes" id="UP000297982">
    <property type="component" value="Unassembled WGS sequence"/>
</dbReference>
<keyword evidence="3" id="KW-1185">Reference proteome</keyword>
<comment type="caution">
    <text evidence="2">The sequence shown here is derived from an EMBL/GenBank/DDBJ whole genome shotgun (WGS) entry which is preliminary data.</text>
</comment>
<dbReference type="RefSeq" id="WP_135327031.1">
    <property type="nucleotide sequence ID" value="NZ_SRJC01000001.1"/>
</dbReference>
<reference evidence="2 3" key="1">
    <citation type="journal article" date="2003" name="Int. J. Syst. Evol. Microbiol.">
        <title>Halobacillus salinus sp. nov., isolated from a salt lake on the coast of the East Sea in Korea.</title>
        <authorList>
            <person name="Yoon J.H."/>
            <person name="Kang K.H."/>
            <person name="Park Y.H."/>
        </authorList>
    </citation>
    <scope>NUCLEOTIDE SEQUENCE [LARGE SCALE GENOMIC DNA]</scope>
    <source>
        <strain evidence="2 3">HSL-3</strain>
    </source>
</reference>
<dbReference type="InterPro" id="IPR026881">
    <property type="entry name" value="WYL_dom"/>
</dbReference>
<dbReference type="AlphaFoldDB" id="A0A4Z0H6E5"/>
<sequence length="75" mass="8475">MDGIISRATVSKQPLEMIYLDSKGNMSQRQVRVVKVNGNQVLAYCYARKQVRSFKLSNILSVFPYQKKGANVNHG</sequence>
<dbReference type="Pfam" id="PF13280">
    <property type="entry name" value="WYL"/>
    <property type="match status" value="1"/>
</dbReference>
<evidence type="ECO:0000313" key="2">
    <source>
        <dbReference type="EMBL" id="TGB04675.1"/>
    </source>
</evidence>
<evidence type="ECO:0000259" key="1">
    <source>
        <dbReference type="Pfam" id="PF13280"/>
    </source>
</evidence>
<dbReference type="EMBL" id="SRJC01000001">
    <property type="protein sequence ID" value="TGB04675.1"/>
    <property type="molecule type" value="Genomic_DNA"/>
</dbReference>
<evidence type="ECO:0000313" key="3">
    <source>
        <dbReference type="Proteomes" id="UP000297982"/>
    </source>
</evidence>